<evidence type="ECO:0000256" key="1">
    <source>
        <dbReference type="SAM" id="MobiDB-lite"/>
    </source>
</evidence>
<dbReference type="Proteomes" id="UP000291107">
    <property type="component" value="Unassembled WGS sequence"/>
</dbReference>
<name>A0A4Q4L6H6_9PSED</name>
<organism evidence="2 3">
    <name type="scientific">Pseudomonas koreensis</name>
    <dbReference type="NCBI Taxonomy" id="198620"/>
    <lineage>
        <taxon>Bacteria</taxon>
        <taxon>Pseudomonadati</taxon>
        <taxon>Pseudomonadota</taxon>
        <taxon>Gammaproteobacteria</taxon>
        <taxon>Pseudomonadales</taxon>
        <taxon>Pseudomonadaceae</taxon>
        <taxon>Pseudomonas</taxon>
    </lineage>
</organism>
<comment type="caution">
    <text evidence="2">The sequence shown here is derived from an EMBL/GenBank/DDBJ whole genome shotgun (WGS) entry which is preliminary data.</text>
</comment>
<sequence length="75" mass="7539">MGCLEFGSRETIVGASLLAKAPGQATAMLNVPPLSRAGSLLQGFSGVRKIPAKTQNQCGSGLAREGAGSGNKSVH</sequence>
<dbReference type="EMBL" id="SEUB01000004">
    <property type="protein sequence ID" value="RYM42138.1"/>
    <property type="molecule type" value="Genomic_DNA"/>
</dbReference>
<evidence type="ECO:0000313" key="2">
    <source>
        <dbReference type="EMBL" id="RYM42138.1"/>
    </source>
</evidence>
<feature type="region of interest" description="Disordered" evidence="1">
    <location>
        <begin position="55"/>
        <end position="75"/>
    </location>
</feature>
<dbReference type="AlphaFoldDB" id="A0A4Q4L6H6"/>
<evidence type="ECO:0000313" key="3">
    <source>
        <dbReference type="Proteomes" id="UP000291107"/>
    </source>
</evidence>
<protein>
    <submittedName>
        <fullName evidence="2">Uncharacterized protein</fullName>
    </submittedName>
</protein>
<reference evidence="2 3" key="1">
    <citation type="submission" date="2019-02" db="EMBL/GenBank/DDBJ databases">
        <title>Genome of Pseudomonas korensis isolated from heavy metal contaminated environment.</title>
        <authorList>
            <person name="Ayangbenro A.S."/>
            <person name="Babalola O."/>
        </authorList>
    </citation>
    <scope>NUCLEOTIDE SEQUENCE [LARGE SCALE GENOMIC DNA]</scope>
    <source>
        <strain evidence="2 3">AB36</strain>
    </source>
</reference>
<gene>
    <name evidence="2" type="ORF">EVS84_13450</name>
</gene>
<accession>A0A4Q4L6H6</accession>
<proteinExistence type="predicted"/>